<sequence length="514" mass="58257">MHAFSFILLGLAVVVPTALLYLWLTRPCAQSKYARLPPGPKPHWLLGNELPPKYPWRYFEDLTKQYGDQGGEGCITIWQGQTPLVIVGRVAAAQELLEKQAGATADRPHSIAGNIMSGRMRILLIGYGDHWRKLRKALHSHLQPQSAKSYEPIQERAAKRVISDIMSSPNGHQDHVKTYAASIVLNIAYGRTEKVSYSDPDIQLVNHCGDRLGQTLRPGSFKVESLPWLRYVPGYTKKIDQWHADELTLFRGQFDMAKEKLQTSSAPCFTRFISDKQAEYRLSDNECAYLCGSLFGAGSDTSASAINIMIMAAAVYPDAQKRVQEELDRVVGRERLPTFDDQEDLPVTWAFIRETYRWRPVSSGGFQHKTTEDISWKGFFIPAGTPILGNHWGIHRDPVYYPDPEQFNIDRWLVKDDVGDLMLNKDMKHFQFGFGRRVCPGQHIADRSVFINTSNLLWAFNIAQVKDQPIDTLAFTNAANSHPLPYKVSFRSRFEGVKEILSVEQVRVWSSISS</sequence>
<reference evidence="1" key="1">
    <citation type="submission" date="2023-04" db="EMBL/GenBank/DDBJ databases">
        <title>Draft Genome sequencing of Naganishia species isolated from polar environments using Oxford Nanopore Technology.</title>
        <authorList>
            <person name="Leo P."/>
            <person name="Venkateswaran K."/>
        </authorList>
    </citation>
    <scope>NUCLEOTIDE SEQUENCE</scope>
    <source>
        <strain evidence="1">DBVPG 5303</strain>
    </source>
</reference>
<evidence type="ECO:0000313" key="2">
    <source>
        <dbReference type="Proteomes" id="UP001234202"/>
    </source>
</evidence>
<comment type="caution">
    <text evidence="1">The sequence shown here is derived from an EMBL/GenBank/DDBJ whole genome shotgun (WGS) entry which is preliminary data.</text>
</comment>
<protein>
    <submittedName>
        <fullName evidence="1">Uncharacterized protein</fullName>
    </submittedName>
</protein>
<keyword evidence="2" id="KW-1185">Reference proteome</keyword>
<gene>
    <name evidence="1" type="ORF">QFC24_006831</name>
</gene>
<proteinExistence type="predicted"/>
<accession>A0ACC2WY34</accession>
<dbReference type="EMBL" id="JASBWV010000039">
    <property type="protein sequence ID" value="KAJ9116240.1"/>
    <property type="molecule type" value="Genomic_DNA"/>
</dbReference>
<name>A0ACC2WY34_9TREE</name>
<evidence type="ECO:0000313" key="1">
    <source>
        <dbReference type="EMBL" id="KAJ9116240.1"/>
    </source>
</evidence>
<dbReference type="Proteomes" id="UP001234202">
    <property type="component" value="Unassembled WGS sequence"/>
</dbReference>
<organism evidence="1 2">
    <name type="scientific">Naganishia onofrii</name>
    <dbReference type="NCBI Taxonomy" id="1851511"/>
    <lineage>
        <taxon>Eukaryota</taxon>
        <taxon>Fungi</taxon>
        <taxon>Dikarya</taxon>
        <taxon>Basidiomycota</taxon>
        <taxon>Agaricomycotina</taxon>
        <taxon>Tremellomycetes</taxon>
        <taxon>Filobasidiales</taxon>
        <taxon>Filobasidiaceae</taxon>
        <taxon>Naganishia</taxon>
    </lineage>
</organism>